<dbReference type="HOGENOM" id="CLU_1230062_0_0_1"/>
<proteinExistence type="predicted"/>
<accession>A0A0D0C5M7</accession>
<protein>
    <submittedName>
        <fullName evidence="1">Unplaced genomic scaffold GYMLUscaffold_16, whole genome shotgun sequence</fullName>
    </submittedName>
</protein>
<dbReference type="Proteomes" id="UP000053593">
    <property type="component" value="Unassembled WGS sequence"/>
</dbReference>
<organism evidence="1 2">
    <name type="scientific">Collybiopsis luxurians FD-317 M1</name>
    <dbReference type="NCBI Taxonomy" id="944289"/>
    <lineage>
        <taxon>Eukaryota</taxon>
        <taxon>Fungi</taxon>
        <taxon>Dikarya</taxon>
        <taxon>Basidiomycota</taxon>
        <taxon>Agaricomycotina</taxon>
        <taxon>Agaricomycetes</taxon>
        <taxon>Agaricomycetidae</taxon>
        <taxon>Agaricales</taxon>
        <taxon>Marasmiineae</taxon>
        <taxon>Omphalotaceae</taxon>
        <taxon>Collybiopsis</taxon>
        <taxon>Collybiopsis luxurians</taxon>
    </lineage>
</organism>
<evidence type="ECO:0000313" key="2">
    <source>
        <dbReference type="Proteomes" id="UP000053593"/>
    </source>
</evidence>
<evidence type="ECO:0000313" key="1">
    <source>
        <dbReference type="EMBL" id="KIK63431.1"/>
    </source>
</evidence>
<reference evidence="1 2" key="1">
    <citation type="submission" date="2014-04" db="EMBL/GenBank/DDBJ databases">
        <title>Evolutionary Origins and Diversification of the Mycorrhizal Mutualists.</title>
        <authorList>
            <consortium name="DOE Joint Genome Institute"/>
            <consortium name="Mycorrhizal Genomics Consortium"/>
            <person name="Kohler A."/>
            <person name="Kuo A."/>
            <person name="Nagy L.G."/>
            <person name="Floudas D."/>
            <person name="Copeland A."/>
            <person name="Barry K.W."/>
            <person name="Cichocki N."/>
            <person name="Veneault-Fourrey C."/>
            <person name="LaButti K."/>
            <person name="Lindquist E.A."/>
            <person name="Lipzen A."/>
            <person name="Lundell T."/>
            <person name="Morin E."/>
            <person name="Murat C."/>
            <person name="Riley R."/>
            <person name="Ohm R."/>
            <person name="Sun H."/>
            <person name="Tunlid A."/>
            <person name="Henrissat B."/>
            <person name="Grigoriev I.V."/>
            <person name="Hibbett D.S."/>
            <person name="Martin F."/>
        </authorList>
    </citation>
    <scope>NUCLEOTIDE SEQUENCE [LARGE SCALE GENOMIC DNA]</scope>
    <source>
        <strain evidence="1 2">FD-317 M1</strain>
    </source>
</reference>
<dbReference type="AlphaFoldDB" id="A0A0D0C5M7"/>
<sequence length="225" mass="25572">MPPRSAFFPLKTLTVRHGNLIPLFSAFSLYTFPSLNTLHLKPDKDIKLKPNIWFNFDPFMAFLERSSCLLTTLFIEGLSLSDIQLVRLLRHVPTLRDLTIIDTDIAGSFSPISKQFIESLHTSRTSDLRLEAEPLIPRLHSLTLDTGATAFRDKVVIDMVRSRWIPSVISSANGISSSIKEGLPPVDCLREFTMKFRNRSNPGDVYEPLDLTEKNGMRLVITWKK</sequence>
<gene>
    <name evidence="1" type="ORF">GYMLUDRAFT_466847</name>
</gene>
<dbReference type="OrthoDB" id="3055278at2759"/>
<name>A0A0D0C5M7_9AGAR</name>
<dbReference type="EMBL" id="KN834764">
    <property type="protein sequence ID" value="KIK63431.1"/>
    <property type="molecule type" value="Genomic_DNA"/>
</dbReference>
<keyword evidence="2" id="KW-1185">Reference proteome</keyword>